<dbReference type="SUPFAM" id="SSF102645">
    <property type="entry name" value="CoaB-like"/>
    <property type="match status" value="1"/>
</dbReference>
<keyword evidence="3" id="KW-0511">Multifunctional enzyme</keyword>
<feature type="binding site" evidence="3">
    <location>
        <position position="346"/>
    </location>
    <ligand>
        <name>CTP</name>
        <dbReference type="ChEBI" id="CHEBI:37563"/>
    </ligand>
</feature>
<organism evidence="7 8">
    <name type="scientific">Capnocytophaga gingivalis</name>
    <dbReference type="NCBI Taxonomy" id="1017"/>
    <lineage>
        <taxon>Bacteria</taxon>
        <taxon>Pseudomonadati</taxon>
        <taxon>Bacteroidota</taxon>
        <taxon>Flavobacteriia</taxon>
        <taxon>Flavobacteriales</taxon>
        <taxon>Flavobacteriaceae</taxon>
        <taxon>Capnocytophaga</taxon>
    </lineage>
</organism>
<feature type="domain" description="Flavoprotein" evidence="5">
    <location>
        <begin position="10"/>
        <end position="179"/>
    </location>
</feature>
<dbReference type="EC" id="4.1.1.36" evidence="3"/>
<evidence type="ECO:0000256" key="2">
    <source>
        <dbReference type="ARBA" id="ARBA00023239"/>
    </source>
</evidence>
<feature type="binding site" evidence="3">
    <location>
        <position position="294"/>
    </location>
    <ligand>
        <name>CTP</name>
        <dbReference type="ChEBI" id="CHEBI:37563"/>
    </ligand>
</feature>
<dbReference type="EMBL" id="CP022386">
    <property type="protein sequence ID" value="ATA86760.1"/>
    <property type="molecule type" value="Genomic_DNA"/>
</dbReference>
<dbReference type="NCBIfam" id="TIGR00521">
    <property type="entry name" value="coaBC_dfp"/>
    <property type="match status" value="1"/>
</dbReference>
<dbReference type="GO" id="GO:0015937">
    <property type="term" value="P:coenzyme A biosynthetic process"/>
    <property type="evidence" value="ECO:0007669"/>
    <property type="project" value="UniProtKB-UniRule"/>
</dbReference>
<comment type="pathway">
    <text evidence="3 4">Cofactor biosynthesis; coenzyme A biosynthesis; CoA from (R)-pantothenate: step 3/5.</text>
</comment>
<dbReference type="InterPro" id="IPR007085">
    <property type="entry name" value="DNA/pantothenate-metab_flavo_C"/>
</dbReference>
<comment type="pathway">
    <text evidence="3 4">Cofactor biosynthesis; coenzyme A biosynthesis; CoA from (R)-pantothenate: step 2/5.</text>
</comment>
<dbReference type="Proteomes" id="UP000217250">
    <property type="component" value="Chromosome"/>
</dbReference>
<keyword evidence="3" id="KW-0460">Magnesium</keyword>
<dbReference type="HAMAP" id="MF_02225">
    <property type="entry name" value="CoaBC"/>
    <property type="match status" value="1"/>
</dbReference>
<protein>
    <recommendedName>
        <fullName evidence="3">Coenzyme A biosynthesis bifunctional protein CoaBC</fullName>
    </recommendedName>
    <alternativeName>
        <fullName evidence="3">DNA/pantothenate metabolism flavoprotein</fullName>
    </alternativeName>
    <alternativeName>
        <fullName evidence="3">Phosphopantothenoylcysteine synthetase/decarboxylase</fullName>
        <shortName evidence="3">PPCS-PPCDC</shortName>
    </alternativeName>
    <domain>
        <recommendedName>
            <fullName evidence="3">Phosphopantothenoylcysteine decarboxylase</fullName>
            <shortName evidence="3">PPC decarboxylase</shortName>
            <shortName evidence="3">PPC-DC</shortName>
            <ecNumber evidence="3">4.1.1.36</ecNumber>
        </recommendedName>
        <alternativeName>
            <fullName evidence="3">CoaC</fullName>
        </alternativeName>
    </domain>
    <domain>
        <recommendedName>
            <fullName evidence="3">Phosphopantothenate--cysteine ligase</fullName>
            <ecNumber evidence="3">6.3.2.5</ecNumber>
        </recommendedName>
        <alternativeName>
            <fullName evidence="3">CoaB</fullName>
        </alternativeName>
        <alternativeName>
            <fullName evidence="3">Phosphopantothenoylcysteine synthetase</fullName>
            <shortName evidence="3">PPC synthetase</shortName>
            <shortName evidence="3">PPC-S</shortName>
        </alternativeName>
    </domain>
</protein>
<dbReference type="EC" id="6.3.2.5" evidence="3"/>
<evidence type="ECO:0000313" key="8">
    <source>
        <dbReference type="Proteomes" id="UP000217250"/>
    </source>
</evidence>
<dbReference type="AlphaFoldDB" id="A0A250FNS2"/>
<dbReference type="Pfam" id="PF04127">
    <property type="entry name" value="DFP"/>
    <property type="match status" value="1"/>
</dbReference>
<dbReference type="GO" id="GO:0010181">
    <property type="term" value="F:FMN binding"/>
    <property type="evidence" value="ECO:0007669"/>
    <property type="project" value="UniProtKB-UniRule"/>
</dbReference>
<dbReference type="UniPathway" id="UPA00241">
    <property type="reaction ID" value="UER00353"/>
</dbReference>
<feature type="binding site" evidence="3">
    <location>
        <position position="284"/>
    </location>
    <ligand>
        <name>CTP</name>
        <dbReference type="ChEBI" id="CHEBI:37563"/>
    </ligand>
</feature>
<dbReference type="GeneID" id="84808114"/>
<proteinExistence type="inferred from homology"/>
<dbReference type="GO" id="GO:0004632">
    <property type="term" value="F:phosphopantothenate--cysteine ligase activity"/>
    <property type="evidence" value="ECO:0007669"/>
    <property type="project" value="UniProtKB-UniRule"/>
</dbReference>
<comment type="cofactor">
    <cofactor evidence="3">
        <name>Mg(2+)</name>
        <dbReference type="ChEBI" id="CHEBI:18420"/>
    </cofactor>
</comment>
<dbReference type="GO" id="GO:0004633">
    <property type="term" value="F:phosphopantothenoylcysteine decarboxylase activity"/>
    <property type="evidence" value="ECO:0007669"/>
    <property type="project" value="UniProtKB-UniRule"/>
</dbReference>
<evidence type="ECO:0000256" key="4">
    <source>
        <dbReference type="RuleBase" id="RU364078"/>
    </source>
</evidence>
<comment type="similarity">
    <text evidence="3 4">In the C-terminal section; belongs to the PPC synthetase family.</text>
</comment>
<dbReference type="GO" id="GO:0046872">
    <property type="term" value="F:metal ion binding"/>
    <property type="evidence" value="ECO:0007669"/>
    <property type="project" value="UniProtKB-KW"/>
</dbReference>
<dbReference type="InterPro" id="IPR005252">
    <property type="entry name" value="CoaBC"/>
</dbReference>
<dbReference type="SUPFAM" id="SSF52507">
    <property type="entry name" value="Homo-oligomeric flavin-containing Cys decarboxylases, HFCD"/>
    <property type="match status" value="1"/>
</dbReference>
<sequence length="408" mass="44417">MNILPSLKGKKILIGVCGGIAAYKLPHLIRLLVKEQASVKVIMTQAAHDFVTPLTLSVVSKEKVYTDFKTSDAQWNSHVELAQWADVMLIAPATANTLAKMATGGCDNLLLATYLSAKCPVFFAPAMDLDMYEHPTTLHNIDLLTSYGNHLIPSEHGELASGLVGKGRMAEPETIARALSEFFWKEKHLFQGEKILITAGPTYEMIDPVRFIGNFSSGKMGVALANVATSMGAEVTLVLGPTPPHEIDPRVRVVSVVSAAQMYEATTTAFTHTDIAILAAAVADYKPQEQAPEKIKKKTDTLTLTLVKTQDILASLGKSKQQQLLVGFALETENELENARGKLVRKNLDAIVLNSLRDKGAGFSGDTNQVTFITAQGREIPFPLQSKTSIAEEILKAIHEQLLRETKK</sequence>
<dbReference type="InterPro" id="IPR035929">
    <property type="entry name" value="CoaB-like_sf"/>
</dbReference>
<comment type="similarity">
    <text evidence="3 4">In the N-terminal section; belongs to the HFCD (homo-oligomeric flavin containing Cys decarboxylase) superfamily.</text>
</comment>
<evidence type="ECO:0000313" key="7">
    <source>
        <dbReference type="EMBL" id="ATA86760.1"/>
    </source>
</evidence>
<comment type="catalytic activity">
    <reaction evidence="3 4">
        <text>N-[(R)-4-phosphopantothenoyl]-L-cysteine + H(+) = (R)-4'-phosphopantetheine + CO2</text>
        <dbReference type="Rhea" id="RHEA:16793"/>
        <dbReference type="ChEBI" id="CHEBI:15378"/>
        <dbReference type="ChEBI" id="CHEBI:16526"/>
        <dbReference type="ChEBI" id="CHEBI:59458"/>
        <dbReference type="ChEBI" id="CHEBI:61723"/>
        <dbReference type="EC" id="4.1.1.36"/>
    </reaction>
</comment>
<evidence type="ECO:0000259" key="5">
    <source>
        <dbReference type="Pfam" id="PF02441"/>
    </source>
</evidence>
<dbReference type="RefSeq" id="WP_095910098.1">
    <property type="nucleotide sequence ID" value="NZ_CP022386.1"/>
</dbReference>
<feature type="domain" description="DNA/pantothenate metabolism flavoprotein C-terminal" evidence="6">
    <location>
        <begin position="191"/>
        <end position="400"/>
    </location>
</feature>
<comment type="function">
    <text evidence="4">Catalyzes two steps in the biosynthesis of coenzyme A. In the first step cysteine is conjugated to 4'-phosphopantothenate to form 4-phosphopantothenoylcysteine, in the latter compound is decarboxylated to form 4'-phosphopantotheine.</text>
</comment>
<dbReference type="InterPro" id="IPR036551">
    <property type="entry name" value="Flavin_trans-like"/>
</dbReference>
<feature type="region of interest" description="Phosphopantothenate--cysteine ligase" evidence="3">
    <location>
        <begin position="195"/>
        <end position="408"/>
    </location>
</feature>
<comment type="function">
    <text evidence="3">Catalyzes two sequential steps in the biosynthesis of coenzyme A. In the first step cysteine is conjugated to 4'-phosphopantothenate to form 4-phosphopantothenoylcysteine. In the second step the latter compound is decarboxylated to form 4'-phosphopantotheine.</text>
</comment>
<keyword evidence="1 3" id="KW-0210">Decarboxylase</keyword>
<dbReference type="Gene3D" id="3.40.50.10300">
    <property type="entry name" value="CoaB-like"/>
    <property type="match status" value="1"/>
</dbReference>
<dbReference type="PANTHER" id="PTHR14359">
    <property type="entry name" value="HOMO-OLIGOMERIC FLAVIN CONTAINING CYS DECARBOXYLASE FAMILY"/>
    <property type="match status" value="1"/>
</dbReference>
<name>A0A250FNS2_9FLAO</name>
<dbReference type="GO" id="GO:0071513">
    <property type="term" value="C:phosphopantothenoylcysteine decarboxylase complex"/>
    <property type="evidence" value="ECO:0007669"/>
    <property type="project" value="TreeGrafter"/>
</dbReference>
<keyword evidence="3 4" id="KW-0288">FMN</keyword>
<keyword evidence="3" id="KW-0479">Metal-binding</keyword>
<feature type="region of interest" description="Phosphopantothenoylcysteine decarboxylase" evidence="3">
    <location>
        <begin position="1"/>
        <end position="194"/>
    </location>
</feature>
<dbReference type="Pfam" id="PF02441">
    <property type="entry name" value="Flavoprotein"/>
    <property type="match status" value="1"/>
</dbReference>
<dbReference type="PANTHER" id="PTHR14359:SF6">
    <property type="entry name" value="PHOSPHOPANTOTHENOYLCYSTEINE DECARBOXYLASE"/>
    <property type="match status" value="1"/>
</dbReference>
<comment type="cofactor">
    <cofactor evidence="3">
        <name>FMN</name>
        <dbReference type="ChEBI" id="CHEBI:58210"/>
    </cofactor>
    <text evidence="3">Binds 1 FMN per subunit.</text>
</comment>
<evidence type="ECO:0000256" key="3">
    <source>
        <dbReference type="HAMAP-Rule" id="MF_02225"/>
    </source>
</evidence>
<feature type="binding site" evidence="3">
    <location>
        <position position="328"/>
    </location>
    <ligand>
        <name>CTP</name>
        <dbReference type="ChEBI" id="CHEBI:37563"/>
    </ligand>
</feature>
<evidence type="ECO:0000259" key="6">
    <source>
        <dbReference type="Pfam" id="PF04127"/>
    </source>
</evidence>
<dbReference type="OrthoDB" id="9802554at2"/>
<keyword evidence="2 3" id="KW-0456">Lyase</keyword>
<dbReference type="GO" id="GO:0015941">
    <property type="term" value="P:pantothenate catabolic process"/>
    <property type="evidence" value="ECO:0007669"/>
    <property type="project" value="InterPro"/>
</dbReference>
<reference evidence="8" key="1">
    <citation type="submission" date="2017-06" db="EMBL/GenBank/DDBJ databases">
        <title>Capnocytophaga spp. assemblies.</title>
        <authorList>
            <person name="Gulvik C.A."/>
        </authorList>
    </citation>
    <scope>NUCLEOTIDE SEQUENCE [LARGE SCALE GENOMIC DNA]</scope>
    <source>
        <strain evidence="8">H1496</strain>
    </source>
</reference>
<comment type="caution">
    <text evidence="3">Lacks conserved residue(s) required for the propagation of feature annotation.</text>
</comment>
<dbReference type="KEGG" id="cgh:CGC50_06020"/>
<dbReference type="Gene3D" id="3.40.50.1950">
    <property type="entry name" value="Flavin prenyltransferase-like"/>
    <property type="match status" value="1"/>
</dbReference>
<gene>
    <name evidence="3 7" type="primary">coaBC</name>
    <name evidence="7" type="ORF">CGC50_06020</name>
</gene>
<comment type="catalytic activity">
    <reaction evidence="3 4">
        <text>(R)-4'-phosphopantothenate + L-cysteine + CTP = N-[(R)-4-phosphopantothenoyl]-L-cysteine + CMP + diphosphate + H(+)</text>
        <dbReference type="Rhea" id="RHEA:19397"/>
        <dbReference type="ChEBI" id="CHEBI:10986"/>
        <dbReference type="ChEBI" id="CHEBI:15378"/>
        <dbReference type="ChEBI" id="CHEBI:33019"/>
        <dbReference type="ChEBI" id="CHEBI:35235"/>
        <dbReference type="ChEBI" id="CHEBI:37563"/>
        <dbReference type="ChEBI" id="CHEBI:59458"/>
        <dbReference type="ChEBI" id="CHEBI:60377"/>
        <dbReference type="EC" id="6.3.2.5"/>
    </reaction>
</comment>
<evidence type="ECO:0000256" key="1">
    <source>
        <dbReference type="ARBA" id="ARBA00022793"/>
    </source>
</evidence>
<feature type="binding site" evidence="3">
    <location>
        <position position="342"/>
    </location>
    <ligand>
        <name>CTP</name>
        <dbReference type="ChEBI" id="CHEBI:37563"/>
    </ligand>
</feature>
<keyword evidence="3 4" id="KW-0436">Ligase</keyword>
<keyword evidence="3 4" id="KW-0285">Flavoprotein</keyword>
<accession>A0A250FNS2</accession>
<dbReference type="InterPro" id="IPR003382">
    <property type="entry name" value="Flavoprotein"/>
</dbReference>